<organism evidence="1">
    <name type="scientific">termite gut metagenome</name>
    <dbReference type="NCBI Taxonomy" id="433724"/>
    <lineage>
        <taxon>unclassified sequences</taxon>
        <taxon>metagenomes</taxon>
        <taxon>organismal metagenomes</taxon>
    </lineage>
</organism>
<accession>A0A5J4SKZ5</accession>
<evidence type="ECO:0000313" key="1">
    <source>
        <dbReference type="EMBL" id="KAA6346799.1"/>
    </source>
</evidence>
<evidence type="ECO:0008006" key="2">
    <source>
        <dbReference type="Google" id="ProtNLM"/>
    </source>
</evidence>
<dbReference type="Pfam" id="PF16407">
    <property type="entry name" value="PKD_2"/>
    <property type="match status" value="1"/>
</dbReference>
<dbReference type="EMBL" id="SNRY01000117">
    <property type="protein sequence ID" value="KAA6346799.1"/>
    <property type="molecule type" value="Genomic_DNA"/>
</dbReference>
<sequence>MNKYRIFKAVFLVGNVFLCQSCYEDKGNYDYRNIDEIVFETFQETYTIHVGDPITIVPQFVTPLPADADYSYEWVWMNAVYQDVYYNKYTWSNLKEWVDFSIDLPGGTYQFYYKVKDNKTGVEWISDSFTIKIENDIATGFFVLSEVDHVGRVDFINFYQDKFDFKQDILTKNGSDIPPLDKPLGVACYSDANSPVINATTSDGQYLVGVLTETGAYRLRPSDLFYTDLYHLNYAIMGMVPAGFYAKRIDNAVGNNSESTLIGSDNNIYYYYRPMNVFWTVGAYVNIYGEKRFNVSPLTASPSPAAGTIMYDTDTQSFVKRTGTGTAVSYFTGENLRNTGKDLIYIHPRGIEQSTENVIYALLKDPDTGEFFFSSFLFSDGSQRFYQKLNLLELSNVHQFAMTYNYFANQNVNNGNEFLYYATNDQIYLYNIADEDNRVVYTATGGQKISRIEFVKLGKWGDHLMVFTYDPAKPADSCGKLEVMQVVPIYGDLNVAKYNNEKMEWSGFGKVIDAEWKNK</sequence>
<comment type="caution">
    <text evidence="1">The sequence shown here is derived from an EMBL/GenBank/DDBJ whole genome shotgun (WGS) entry which is preliminary data.</text>
</comment>
<dbReference type="AlphaFoldDB" id="A0A5J4SKZ5"/>
<name>A0A5J4SKZ5_9ZZZZ</name>
<reference evidence="1" key="1">
    <citation type="submission" date="2019-03" db="EMBL/GenBank/DDBJ databases">
        <title>Single cell metagenomics reveals metabolic interactions within the superorganism composed of flagellate Streblomastix strix and complex community of Bacteroidetes bacteria on its surface.</title>
        <authorList>
            <person name="Treitli S.C."/>
            <person name="Kolisko M."/>
            <person name="Husnik F."/>
            <person name="Keeling P."/>
            <person name="Hampl V."/>
        </authorList>
    </citation>
    <scope>NUCLEOTIDE SEQUENCE</scope>
    <source>
        <strain evidence="1">STM</strain>
    </source>
</reference>
<proteinExistence type="predicted"/>
<protein>
    <recommendedName>
        <fullName evidence="2">PKD-like family protein</fullName>
    </recommendedName>
</protein>
<dbReference type="InterPro" id="IPR032183">
    <property type="entry name" value="PKD-like"/>
</dbReference>
<gene>
    <name evidence="1" type="ORF">EZS27_005702</name>
</gene>